<evidence type="ECO:0000313" key="3">
    <source>
        <dbReference type="EMBL" id="MFC5343903.1"/>
    </source>
</evidence>
<evidence type="ECO:0000313" key="4">
    <source>
        <dbReference type="Proteomes" id="UP001596152"/>
    </source>
</evidence>
<dbReference type="GO" id="GO:0006508">
    <property type="term" value="P:proteolysis"/>
    <property type="evidence" value="ECO:0007669"/>
    <property type="project" value="UniProtKB-KW"/>
</dbReference>
<dbReference type="Pfam" id="PF13650">
    <property type="entry name" value="Asp_protease_2"/>
    <property type="match status" value="2"/>
</dbReference>
<dbReference type="PROSITE" id="PS00141">
    <property type="entry name" value="ASP_PROTEASE"/>
    <property type="match status" value="1"/>
</dbReference>
<keyword evidence="3" id="KW-0645">Protease</keyword>
<dbReference type="InterPro" id="IPR001969">
    <property type="entry name" value="Aspartic_peptidase_AS"/>
</dbReference>
<dbReference type="Gene3D" id="2.40.70.10">
    <property type="entry name" value="Acid Proteases"/>
    <property type="match status" value="2"/>
</dbReference>
<keyword evidence="1" id="KW-0378">Hydrolase</keyword>
<accession>A0ABW0FSG4</accession>
<name>A0ABW0FSG4_9CAUL</name>
<protein>
    <submittedName>
        <fullName evidence="3">Aspartyl protease family protein</fullName>
    </submittedName>
</protein>
<feature type="domain" description="Peptidase A2" evidence="2">
    <location>
        <begin position="217"/>
        <end position="304"/>
    </location>
</feature>
<keyword evidence="4" id="KW-1185">Reference proteome</keyword>
<gene>
    <name evidence="3" type="ORF">ACFPIE_08265</name>
</gene>
<evidence type="ECO:0000256" key="1">
    <source>
        <dbReference type="ARBA" id="ARBA00022801"/>
    </source>
</evidence>
<evidence type="ECO:0000259" key="2">
    <source>
        <dbReference type="PROSITE" id="PS50175"/>
    </source>
</evidence>
<organism evidence="3 4">
    <name type="scientific">Brevundimonas staleyi</name>
    <dbReference type="NCBI Taxonomy" id="74326"/>
    <lineage>
        <taxon>Bacteria</taxon>
        <taxon>Pseudomonadati</taxon>
        <taxon>Pseudomonadota</taxon>
        <taxon>Alphaproteobacteria</taxon>
        <taxon>Caulobacterales</taxon>
        <taxon>Caulobacteraceae</taxon>
        <taxon>Brevundimonas</taxon>
    </lineage>
</organism>
<dbReference type="Proteomes" id="UP001596152">
    <property type="component" value="Unassembled WGS sequence"/>
</dbReference>
<dbReference type="InterPro" id="IPR021109">
    <property type="entry name" value="Peptidase_aspartic_dom_sf"/>
</dbReference>
<proteinExistence type="predicted"/>
<sequence length="339" mass="36056">MIERTAQKPGETRREGLDRRRMLAGSACLLAGAAGPVWGQAASQDPPAPPPEALSLSSNLLTRMAAVVRINQSRPLLFVVDTGAERTAIARDLAETLALPAGPHVTVHGITSAEVTPTALADRLYFGRRRFNDLVLPVFERSLLAADGLLGLDILSQFRLSINLLQRTVTLSASGPAFFASGSASVIPTRLSSDTRARVEASGQLILTNAMANGVPVQAFVDSGAQYSIANTALLRAIGGQVGPRPIPLYGVTGQTIDAYPGRLDALQIARRQLGPTPVLFADLHAFHTLGLGEQPALLLGADILYRFTRIELDYASRRMGFGGLRRDERPVPPDGSGL</sequence>
<dbReference type="PROSITE" id="PS50175">
    <property type="entry name" value="ASP_PROT_RETROV"/>
    <property type="match status" value="1"/>
</dbReference>
<reference evidence="4" key="1">
    <citation type="journal article" date="2019" name="Int. J. Syst. Evol. Microbiol.">
        <title>The Global Catalogue of Microorganisms (GCM) 10K type strain sequencing project: providing services to taxonomists for standard genome sequencing and annotation.</title>
        <authorList>
            <consortium name="The Broad Institute Genomics Platform"/>
            <consortium name="The Broad Institute Genome Sequencing Center for Infectious Disease"/>
            <person name="Wu L."/>
            <person name="Ma J."/>
        </authorList>
    </citation>
    <scope>NUCLEOTIDE SEQUENCE [LARGE SCALE GENOMIC DNA]</scope>
    <source>
        <strain evidence="4">JCM 12125</strain>
    </source>
</reference>
<dbReference type="InterPro" id="IPR001995">
    <property type="entry name" value="Peptidase_A2_cat"/>
</dbReference>
<dbReference type="PROSITE" id="PS51318">
    <property type="entry name" value="TAT"/>
    <property type="match status" value="1"/>
</dbReference>
<dbReference type="RefSeq" id="WP_374037658.1">
    <property type="nucleotide sequence ID" value="NZ_CP169082.1"/>
</dbReference>
<dbReference type="GO" id="GO:0008233">
    <property type="term" value="F:peptidase activity"/>
    <property type="evidence" value="ECO:0007669"/>
    <property type="project" value="UniProtKB-KW"/>
</dbReference>
<dbReference type="SUPFAM" id="SSF50630">
    <property type="entry name" value="Acid proteases"/>
    <property type="match status" value="2"/>
</dbReference>
<comment type="caution">
    <text evidence="3">The sequence shown here is derived from an EMBL/GenBank/DDBJ whole genome shotgun (WGS) entry which is preliminary data.</text>
</comment>
<dbReference type="EMBL" id="JBHSLF010000016">
    <property type="protein sequence ID" value="MFC5343903.1"/>
    <property type="molecule type" value="Genomic_DNA"/>
</dbReference>
<dbReference type="InterPro" id="IPR006311">
    <property type="entry name" value="TAT_signal"/>
</dbReference>